<feature type="region of interest" description="Disordered" evidence="1">
    <location>
        <begin position="41"/>
        <end position="87"/>
    </location>
</feature>
<dbReference type="Proteomes" id="UP000324233">
    <property type="component" value="Chromosome"/>
</dbReference>
<dbReference type="RefSeq" id="WP_148591258.1">
    <property type="nucleotide sequence ID" value="NZ_CP042997.1"/>
</dbReference>
<protein>
    <recommendedName>
        <fullName evidence="4">Antitoxin</fullName>
    </recommendedName>
</protein>
<name>A0A5B9VVX0_9BACT</name>
<accession>A0A5B9VVX0</accession>
<sequence>MSTITLQQAQATVSDLVHRLASGEEDLIIDGDRPVARRVLPVPSAEDRPIPRPGTLRGSVLSPGHLDDPPEDFRGSGEWDSSSARTP</sequence>
<evidence type="ECO:0000256" key="1">
    <source>
        <dbReference type="SAM" id="MobiDB-lite"/>
    </source>
</evidence>
<dbReference type="EMBL" id="CP042997">
    <property type="protein sequence ID" value="QEH32229.1"/>
    <property type="molecule type" value="Genomic_DNA"/>
</dbReference>
<keyword evidence="3" id="KW-1185">Reference proteome</keyword>
<evidence type="ECO:0008006" key="4">
    <source>
        <dbReference type="Google" id="ProtNLM"/>
    </source>
</evidence>
<gene>
    <name evidence="2" type="ORF">OJF2_06980</name>
</gene>
<dbReference type="KEGG" id="agv:OJF2_06980"/>
<dbReference type="OrthoDB" id="289995at2"/>
<feature type="compositionally biased region" description="Basic and acidic residues" evidence="1">
    <location>
        <begin position="65"/>
        <end position="77"/>
    </location>
</feature>
<evidence type="ECO:0000313" key="3">
    <source>
        <dbReference type="Proteomes" id="UP000324233"/>
    </source>
</evidence>
<proteinExistence type="predicted"/>
<reference evidence="2 3" key="1">
    <citation type="submission" date="2019-08" db="EMBL/GenBank/DDBJ databases">
        <title>Deep-cultivation of Planctomycetes and their phenomic and genomic characterization uncovers novel biology.</title>
        <authorList>
            <person name="Wiegand S."/>
            <person name="Jogler M."/>
            <person name="Boedeker C."/>
            <person name="Pinto D."/>
            <person name="Vollmers J."/>
            <person name="Rivas-Marin E."/>
            <person name="Kohn T."/>
            <person name="Peeters S.H."/>
            <person name="Heuer A."/>
            <person name="Rast P."/>
            <person name="Oberbeckmann S."/>
            <person name="Bunk B."/>
            <person name="Jeske O."/>
            <person name="Meyerdierks A."/>
            <person name="Storesund J.E."/>
            <person name="Kallscheuer N."/>
            <person name="Luecker S."/>
            <person name="Lage O.M."/>
            <person name="Pohl T."/>
            <person name="Merkel B.J."/>
            <person name="Hornburger P."/>
            <person name="Mueller R.-W."/>
            <person name="Bruemmer F."/>
            <person name="Labrenz M."/>
            <person name="Spormann A.M."/>
            <person name="Op den Camp H."/>
            <person name="Overmann J."/>
            <person name="Amann R."/>
            <person name="Jetten M.S.M."/>
            <person name="Mascher T."/>
            <person name="Medema M.H."/>
            <person name="Devos D.P."/>
            <person name="Kaster A.-K."/>
            <person name="Ovreas L."/>
            <person name="Rohde M."/>
            <person name="Galperin M.Y."/>
            <person name="Jogler C."/>
        </authorList>
    </citation>
    <scope>NUCLEOTIDE SEQUENCE [LARGE SCALE GENOMIC DNA]</scope>
    <source>
        <strain evidence="2 3">OJF2</strain>
    </source>
</reference>
<dbReference type="AlphaFoldDB" id="A0A5B9VVX0"/>
<organism evidence="2 3">
    <name type="scientific">Aquisphaera giovannonii</name>
    <dbReference type="NCBI Taxonomy" id="406548"/>
    <lineage>
        <taxon>Bacteria</taxon>
        <taxon>Pseudomonadati</taxon>
        <taxon>Planctomycetota</taxon>
        <taxon>Planctomycetia</taxon>
        <taxon>Isosphaerales</taxon>
        <taxon>Isosphaeraceae</taxon>
        <taxon>Aquisphaera</taxon>
    </lineage>
</organism>
<evidence type="ECO:0000313" key="2">
    <source>
        <dbReference type="EMBL" id="QEH32229.1"/>
    </source>
</evidence>